<accession>F8A9D2</accession>
<organism evidence="8 9">
    <name type="scientific">Thermodesulfatator indicus (strain DSM 15286 / JCM 11887 / CIR29812)</name>
    <dbReference type="NCBI Taxonomy" id="667014"/>
    <lineage>
        <taxon>Bacteria</taxon>
        <taxon>Pseudomonadati</taxon>
        <taxon>Thermodesulfobacteriota</taxon>
        <taxon>Thermodesulfobacteria</taxon>
        <taxon>Thermodesulfobacteriales</taxon>
        <taxon>Thermodesulfatatoraceae</taxon>
        <taxon>Thermodesulfatator</taxon>
    </lineage>
</organism>
<dbReference type="GO" id="GO:0005525">
    <property type="term" value="F:GTP binding"/>
    <property type="evidence" value="ECO:0007669"/>
    <property type="project" value="UniProtKB-KW"/>
</dbReference>
<dbReference type="OrthoDB" id="9778554at2"/>
<dbReference type="STRING" id="667014.Thein_0188"/>
<comment type="subcellular location">
    <subcellularLocation>
        <location evidence="1">Cell membrane</location>
        <topology evidence="1">Peripheral membrane protein</topology>
        <orientation evidence="1">Cytoplasmic side</orientation>
    </subcellularLocation>
</comment>
<dbReference type="SMART" id="SM00382">
    <property type="entry name" value="AAA"/>
    <property type="match status" value="1"/>
</dbReference>
<dbReference type="InterPro" id="IPR000897">
    <property type="entry name" value="SRP54_GTPase_dom"/>
</dbReference>
<feature type="domain" description="SRP54-type proteins GTP-binding" evidence="7">
    <location>
        <begin position="139"/>
        <end position="325"/>
    </location>
</feature>
<dbReference type="SUPFAM" id="SSF52540">
    <property type="entry name" value="P-loop containing nucleoside triphosphate hydrolases"/>
    <property type="match status" value="1"/>
</dbReference>
<comment type="similarity">
    <text evidence="2">Belongs to the GTP-binding SRP family.</text>
</comment>
<protein>
    <submittedName>
        <fullName evidence="8">GTP-binding signal recognition particle SRP54 G-domain protein</fullName>
    </submittedName>
</protein>
<dbReference type="SMART" id="SM00962">
    <property type="entry name" value="SRP54"/>
    <property type="match status" value="1"/>
</dbReference>
<dbReference type="RefSeq" id="WP_013906820.1">
    <property type="nucleotide sequence ID" value="NC_015681.1"/>
</dbReference>
<evidence type="ECO:0000256" key="4">
    <source>
        <dbReference type="ARBA" id="ARBA00023134"/>
    </source>
</evidence>
<dbReference type="Gene3D" id="3.40.50.300">
    <property type="entry name" value="P-loop containing nucleotide triphosphate hydrolases"/>
    <property type="match status" value="1"/>
</dbReference>
<dbReference type="eggNOG" id="COG1419">
    <property type="taxonomic scope" value="Bacteria"/>
</dbReference>
<dbReference type="InterPro" id="IPR003593">
    <property type="entry name" value="AAA+_ATPase"/>
</dbReference>
<evidence type="ECO:0000313" key="8">
    <source>
        <dbReference type="EMBL" id="AEH44073.1"/>
    </source>
</evidence>
<reference evidence="9" key="1">
    <citation type="submission" date="2011-04" db="EMBL/GenBank/DDBJ databases">
        <title>The complete genome of Thermodesulfatator indicus DSM 15286.</title>
        <authorList>
            <person name="Lucas S."/>
            <person name="Copeland A."/>
            <person name="Lapidus A."/>
            <person name="Bruce D."/>
            <person name="Goodwin L."/>
            <person name="Pitluck S."/>
            <person name="Peters L."/>
            <person name="Kyrpides N."/>
            <person name="Mavromatis K."/>
            <person name="Pagani I."/>
            <person name="Ivanova N."/>
            <person name="Saunders L."/>
            <person name="Detter J.C."/>
            <person name="Tapia R."/>
            <person name="Han C."/>
            <person name="Land M."/>
            <person name="Hauser L."/>
            <person name="Markowitz V."/>
            <person name="Cheng J.-F."/>
            <person name="Hugenholtz P."/>
            <person name="Woyke T."/>
            <person name="Wu D."/>
            <person name="Spring S."/>
            <person name="Schroeder M."/>
            <person name="Brambilla E."/>
            <person name="Klenk H.-P."/>
            <person name="Eisen J.A."/>
        </authorList>
    </citation>
    <scope>NUCLEOTIDE SEQUENCE [LARGE SCALE GENOMIC DNA]</scope>
    <source>
        <strain evidence="9">DSM 15286 / JCM 11887 / CIR29812</strain>
    </source>
</reference>
<dbReference type="Pfam" id="PF00448">
    <property type="entry name" value="SRP54"/>
    <property type="match status" value="1"/>
</dbReference>
<evidence type="ECO:0000259" key="7">
    <source>
        <dbReference type="SMART" id="SM00962"/>
    </source>
</evidence>
<evidence type="ECO:0000313" key="9">
    <source>
        <dbReference type="Proteomes" id="UP000006793"/>
    </source>
</evidence>
<reference evidence="8 9" key="2">
    <citation type="journal article" date="2012" name="Stand. Genomic Sci.">
        <title>Complete genome sequence of the thermophilic sulfate-reducing ocean bacterium Thermodesulfatator indicus type strain (CIR29812(T)).</title>
        <authorList>
            <person name="Anderson I."/>
            <person name="Saunders E."/>
            <person name="Lapidus A."/>
            <person name="Nolan M."/>
            <person name="Lucas S."/>
            <person name="Tice H."/>
            <person name="Del Rio T.G."/>
            <person name="Cheng J.F."/>
            <person name="Han C."/>
            <person name="Tapia R."/>
            <person name="Goodwin L.A."/>
            <person name="Pitluck S."/>
            <person name="Liolios K."/>
            <person name="Mavromatis K."/>
            <person name="Pagani I."/>
            <person name="Ivanova N."/>
            <person name="Mikhailova N."/>
            <person name="Pati A."/>
            <person name="Chen A."/>
            <person name="Palaniappan K."/>
            <person name="Land M."/>
            <person name="Hauser L."/>
            <person name="Jeffries C.D."/>
            <person name="Chang Y.J."/>
            <person name="Brambilla E.M."/>
            <person name="Rohde M."/>
            <person name="Spring S."/>
            <person name="Goker M."/>
            <person name="Detter J.C."/>
            <person name="Woyke T."/>
            <person name="Bristow J."/>
            <person name="Eisen J.A."/>
            <person name="Markowitz V."/>
            <person name="Hugenholtz P."/>
            <person name="Kyrpides N.C."/>
            <person name="Klenk H.P."/>
        </authorList>
    </citation>
    <scope>NUCLEOTIDE SEQUENCE [LARGE SCALE GENOMIC DNA]</scope>
    <source>
        <strain evidence="9">DSM 15286 / JCM 11887 / CIR29812</strain>
    </source>
</reference>
<evidence type="ECO:0000256" key="2">
    <source>
        <dbReference type="ARBA" id="ARBA00008531"/>
    </source>
</evidence>
<dbReference type="GO" id="GO:0003924">
    <property type="term" value="F:GTPase activity"/>
    <property type="evidence" value="ECO:0007669"/>
    <property type="project" value="TreeGrafter"/>
</dbReference>
<proteinExistence type="inferred from homology"/>
<keyword evidence="4" id="KW-0342">GTP-binding</keyword>
<dbReference type="HOGENOM" id="CLU_902690_0_0_0"/>
<dbReference type="PaxDb" id="667014-Thein_0188"/>
<feature type="domain" description="AAA+ ATPase" evidence="6">
    <location>
        <begin position="138"/>
        <end position="262"/>
    </location>
</feature>
<evidence type="ECO:0000256" key="5">
    <source>
        <dbReference type="ARBA" id="ARBA00023136"/>
    </source>
</evidence>
<dbReference type="PANTHER" id="PTHR43134">
    <property type="entry name" value="SIGNAL RECOGNITION PARTICLE RECEPTOR SUBUNIT ALPHA"/>
    <property type="match status" value="1"/>
</dbReference>
<dbReference type="GO" id="GO:0005047">
    <property type="term" value="F:signal recognition particle binding"/>
    <property type="evidence" value="ECO:0007669"/>
    <property type="project" value="TreeGrafter"/>
</dbReference>
<dbReference type="AlphaFoldDB" id="F8A9D2"/>
<dbReference type="EMBL" id="CP002683">
    <property type="protein sequence ID" value="AEH44073.1"/>
    <property type="molecule type" value="Genomic_DNA"/>
</dbReference>
<name>F8A9D2_THEID</name>
<dbReference type="GO" id="GO:0005886">
    <property type="term" value="C:plasma membrane"/>
    <property type="evidence" value="ECO:0007669"/>
    <property type="project" value="UniProtKB-SubCell"/>
</dbReference>
<dbReference type="PANTHER" id="PTHR43134:SF3">
    <property type="entry name" value="FLAGELLAR BIOSYNTHESIS PROTEIN FLHF"/>
    <property type="match status" value="1"/>
</dbReference>
<dbReference type="GO" id="GO:0006614">
    <property type="term" value="P:SRP-dependent cotranslational protein targeting to membrane"/>
    <property type="evidence" value="ECO:0007669"/>
    <property type="project" value="InterPro"/>
</dbReference>
<keyword evidence="5" id="KW-0472">Membrane</keyword>
<keyword evidence="9" id="KW-1185">Reference proteome</keyword>
<evidence type="ECO:0000256" key="3">
    <source>
        <dbReference type="ARBA" id="ARBA00022741"/>
    </source>
</evidence>
<dbReference type="Proteomes" id="UP000006793">
    <property type="component" value="Chromosome"/>
</dbReference>
<dbReference type="InParanoid" id="F8A9D2"/>
<gene>
    <name evidence="8" type="ordered locus">Thein_0188</name>
</gene>
<evidence type="ECO:0000256" key="1">
    <source>
        <dbReference type="ARBA" id="ARBA00004413"/>
    </source>
</evidence>
<dbReference type="InterPro" id="IPR027417">
    <property type="entry name" value="P-loop_NTPase"/>
</dbReference>
<keyword evidence="3" id="KW-0547">Nucleotide-binding</keyword>
<evidence type="ECO:0000259" key="6">
    <source>
        <dbReference type="SMART" id="SM00382"/>
    </source>
</evidence>
<sequence length="336" mass="37632">MKVQKFRAKTSMEALAKVKEALGEEAVILSTRRVRENGRWLYEITAAIDFEPEEQEVKTSSEKENISFLMKEITSLKEMILGLESSLKPRSTWADLFIEQGVPAKVIKLLSGNGNGNKELFLKNVAARVKERVGPTKLSKFLFFIGQAGVGKTTSVIKLAARLSAAGHRVAIVSLDIVRVGAREQISRFAELLELPLYFSHPEDFPVEAENFEKFDYVLIDTPALGAGFPEFKLKNFLSTKNVSFHLVIRASDVALMLPSLFRRLKGFPITSLILTHVESLPSGGILFGLFLPETPPVSFISTGEQVPEDFERITPKRLFGLLMRNLELEERHARL</sequence>
<dbReference type="KEGG" id="tid:Thein_0188"/>